<keyword evidence="4 5" id="KW-0472">Membrane</keyword>
<feature type="transmembrane region" description="Helical" evidence="5">
    <location>
        <begin position="347"/>
        <end position="371"/>
    </location>
</feature>
<keyword evidence="2 5" id="KW-0812">Transmembrane</keyword>
<evidence type="ECO:0000313" key="7">
    <source>
        <dbReference type="EMBL" id="EOS04388.1"/>
    </source>
</evidence>
<evidence type="ECO:0000256" key="5">
    <source>
        <dbReference type="SAM" id="Phobius"/>
    </source>
</evidence>
<sequence length="427" mass="49628">MYTFLTIYSIVVLVLLVFKIKWGLILYILMIFLLPSLSFTIGGIALKWNFFNLLLLFSLLFYVKRYHLNISISECKPFFWYFGVLFLFIPIEYELSYSYQLITWFGNVLRYFIVPLAMFSLFKENNVREVIFLNYIVYVCIFVATIYGLFLTQTEGINPYLLLMISDADNLIEYAAPSEDRLFGRISSVFSHPMTFGCFLVVAFFFCLYKIILKKDGCVPIVLLILIISCAMTCGVRSVLAGIMLGLMAFLLFNHKIKYLFYTIVVAGLILFIVFQEDVLYTYVASIFSSSASADVKGSSVEMRLRQLLGCFDIISSNPLFGNGFGWTAYYNQMNGDHPVVLAFESYIFVALCNWGLVGFAVWLLFLWKIYRKCIILAKKKMDEYYLLLSMSIAYVGYICITGDYAYTMYWSFFYSLMYLDMYYKLR</sequence>
<comment type="caution">
    <text evidence="7">The sequence shown here is derived from an EMBL/GenBank/DDBJ whole genome shotgun (WGS) entry which is preliminary data.</text>
</comment>
<keyword evidence="3 5" id="KW-1133">Transmembrane helix</keyword>
<dbReference type="InterPro" id="IPR007016">
    <property type="entry name" value="O-antigen_ligase-rel_domated"/>
</dbReference>
<feature type="transmembrane region" description="Helical" evidence="5">
    <location>
        <begin position="131"/>
        <end position="150"/>
    </location>
</feature>
<feature type="transmembrane region" description="Helical" evidence="5">
    <location>
        <begin position="259"/>
        <end position="284"/>
    </location>
</feature>
<proteinExistence type="predicted"/>
<feature type="transmembrane region" description="Helical" evidence="5">
    <location>
        <begin position="383"/>
        <end position="401"/>
    </location>
</feature>
<dbReference type="EMBL" id="ASSN01000009">
    <property type="protein sequence ID" value="EOS04388.1"/>
    <property type="molecule type" value="Genomic_DNA"/>
</dbReference>
<accession>R9HK09</accession>
<gene>
    <name evidence="7" type="ORF">C800_01386</name>
</gene>
<feature type="transmembrane region" description="Helical" evidence="5">
    <location>
        <begin position="190"/>
        <end position="209"/>
    </location>
</feature>
<evidence type="ECO:0000256" key="2">
    <source>
        <dbReference type="ARBA" id="ARBA00022692"/>
    </source>
</evidence>
<feature type="transmembrane region" description="Helical" evidence="5">
    <location>
        <begin position="39"/>
        <end position="63"/>
    </location>
</feature>
<dbReference type="InterPro" id="IPR051533">
    <property type="entry name" value="WaaL-like"/>
</dbReference>
<dbReference type="Proteomes" id="UP000014151">
    <property type="component" value="Unassembled WGS sequence"/>
</dbReference>
<evidence type="ECO:0000313" key="8">
    <source>
        <dbReference type="Proteomes" id="UP000014151"/>
    </source>
</evidence>
<evidence type="ECO:0000256" key="3">
    <source>
        <dbReference type="ARBA" id="ARBA00022989"/>
    </source>
</evidence>
<feature type="transmembrane region" description="Helical" evidence="5">
    <location>
        <begin position="97"/>
        <end position="119"/>
    </location>
</feature>
<dbReference type="PATRIC" id="fig|1235786.3.peg.1429"/>
<evidence type="ECO:0000256" key="1">
    <source>
        <dbReference type="ARBA" id="ARBA00004141"/>
    </source>
</evidence>
<dbReference type="HOGENOM" id="CLU_050680_0_0_10"/>
<feature type="transmembrane region" description="Helical" evidence="5">
    <location>
        <begin position="221"/>
        <end position="253"/>
    </location>
</feature>
<dbReference type="GO" id="GO:0016020">
    <property type="term" value="C:membrane"/>
    <property type="evidence" value="ECO:0007669"/>
    <property type="project" value="UniProtKB-SubCell"/>
</dbReference>
<evidence type="ECO:0000256" key="4">
    <source>
        <dbReference type="ARBA" id="ARBA00023136"/>
    </source>
</evidence>
<comment type="subcellular location">
    <subcellularLocation>
        <location evidence="1">Membrane</location>
        <topology evidence="1">Multi-pass membrane protein</topology>
    </subcellularLocation>
</comment>
<dbReference type="PANTHER" id="PTHR37422">
    <property type="entry name" value="TEICHURONIC ACID BIOSYNTHESIS PROTEIN TUAE"/>
    <property type="match status" value="1"/>
</dbReference>
<dbReference type="RefSeq" id="WP_016270639.1">
    <property type="nucleotide sequence ID" value="NZ_KE159474.1"/>
</dbReference>
<organism evidence="7 8">
    <name type="scientific">Phocaeicola vulgatus dnLKV7</name>
    <dbReference type="NCBI Taxonomy" id="1235786"/>
    <lineage>
        <taxon>Bacteria</taxon>
        <taxon>Pseudomonadati</taxon>
        <taxon>Bacteroidota</taxon>
        <taxon>Bacteroidia</taxon>
        <taxon>Bacteroidales</taxon>
        <taxon>Bacteroidaceae</taxon>
        <taxon>Phocaeicola</taxon>
    </lineage>
</organism>
<feature type="transmembrane region" description="Helical" evidence="5">
    <location>
        <begin position="305"/>
        <end position="327"/>
    </location>
</feature>
<dbReference type="AlphaFoldDB" id="R9HK09"/>
<dbReference type="PANTHER" id="PTHR37422:SF13">
    <property type="entry name" value="LIPOPOLYSACCHARIDE BIOSYNTHESIS PROTEIN PA4999-RELATED"/>
    <property type="match status" value="1"/>
</dbReference>
<reference evidence="7 8" key="1">
    <citation type="submission" date="2013-04" db="EMBL/GenBank/DDBJ databases">
        <title>The Genome Sequence of Bacteroides vulgatus dnLKV7.</title>
        <authorList>
            <consortium name="The Broad Institute Genomics Platform"/>
            <consortium name="The Broad Institute Genome Sequencing Center for Infectious Disease"/>
            <person name="Earl A."/>
            <person name="Xavier R."/>
            <person name="Kuhn K."/>
            <person name="Stappenbeck T."/>
            <person name="Walker B."/>
            <person name="Young S."/>
            <person name="Zeng Q."/>
            <person name="Gargeya S."/>
            <person name="Fitzgerald M."/>
            <person name="Haas B."/>
            <person name="Abouelleil A."/>
            <person name="Allen A.W."/>
            <person name="Alvarado L."/>
            <person name="Arachchi H.M."/>
            <person name="Berlin A.M."/>
            <person name="Chapman S.B."/>
            <person name="Gainer-Dewar J."/>
            <person name="Goldberg J."/>
            <person name="Griggs A."/>
            <person name="Gujja S."/>
            <person name="Hansen M."/>
            <person name="Howarth C."/>
            <person name="Imamovic A."/>
            <person name="Ireland A."/>
            <person name="Larimer J."/>
            <person name="McCowan C."/>
            <person name="Murphy C."/>
            <person name="Pearson M."/>
            <person name="Poon T.W."/>
            <person name="Priest M."/>
            <person name="Roberts A."/>
            <person name="Saif S."/>
            <person name="Shea T."/>
            <person name="Sisk P."/>
            <person name="Sykes S."/>
            <person name="Wortman J."/>
            <person name="Nusbaum C."/>
            <person name="Birren B."/>
        </authorList>
    </citation>
    <scope>NUCLEOTIDE SEQUENCE [LARGE SCALE GENOMIC DNA]</scope>
    <source>
        <strain evidence="8">dnLKV7</strain>
    </source>
</reference>
<protein>
    <recommendedName>
        <fullName evidence="6">O-antigen ligase-related domain-containing protein</fullName>
    </recommendedName>
</protein>
<name>R9HK09_PHOVU</name>
<feature type="transmembrane region" description="Helical" evidence="5">
    <location>
        <begin position="75"/>
        <end position="91"/>
    </location>
</feature>
<dbReference type="Pfam" id="PF04932">
    <property type="entry name" value="Wzy_C"/>
    <property type="match status" value="1"/>
</dbReference>
<evidence type="ECO:0000259" key="6">
    <source>
        <dbReference type="Pfam" id="PF04932"/>
    </source>
</evidence>
<feature type="transmembrane region" description="Helical" evidence="5">
    <location>
        <begin position="7"/>
        <end position="33"/>
    </location>
</feature>
<feature type="domain" description="O-antigen ligase-related" evidence="6">
    <location>
        <begin position="223"/>
        <end position="364"/>
    </location>
</feature>